<dbReference type="Proteomes" id="UP000326759">
    <property type="component" value="Unassembled WGS sequence"/>
</dbReference>
<dbReference type="Gene3D" id="3.30.420.10">
    <property type="entry name" value="Ribonuclease H-like superfamily/Ribonuclease H"/>
    <property type="match status" value="1"/>
</dbReference>
<dbReference type="InterPro" id="IPR003165">
    <property type="entry name" value="Piwi"/>
</dbReference>
<dbReference type="InterPro" id="IPR036397">
    <property type="entry name" value="RNaseH_sf"/>
</dbReference>
<protein>
    <submittedName>
        <fullName evidence="3">Protein argonaute-2</fullName>
    </submittedName>
</protein>
<dbReference type="Pfam" id="PF02170">
    <property type="entry name" value="PAZ"/>
    <property type="match status" value="1"/>
</dbReference>
<organism evidence="3 4">
    <name type="scientific">Armadillidium nasatum</name>
    <dbReference type="NCBI Taxonomy" id="96803"/>
    <lineage>
        <taxon>Eukaryota</taxon>
        <taxon>Metazoa</taxon>
        <taxon>Ecdysozoa</taxon>
        <taxon>Arthropoda</taxon>
        <taxon>Crustacea</taxon>
        <taxon>Multicrustacea</taxon>
        <taxon>Malacostraca</taxon>
        <taxon>Eumalacostraca</taxon>
        <taxon>Peracarida</taxon>
        <taxon>Isopoda</taxon>
        <taxon>Oniscidea</taxon>
        <taxon>Crinocheta</taxon>
        <taxon>Armadillidiidae</taxon>
        <taxon>Armadillidium</taxon>
    </lineage>
</organism>
<dbReference type="EMBL" id="SEYY01000942">
    <property type="protein sequence ID" value="KAB7506196.1"/>
    <property type="molecule type" value="Genomic_DNA"/>
</dbReference>
<dbReference type="Pfam" id="PF08699">
    <property type="entry name" value="ArgoL1"/>
    <property type="match status" value="1"/>
</dbReference>
<evidence type="ECO:0000259" key="2">
    <source>
        <dbReference type="PROSITE" id="PS50822"/>
    </source>
</evidence>
<dbReference type="PROSITE" id="PS50822">
    <property type="entry name" value="PIWI"/>
    <property type="match status" value="1"/>
</dbReference>
<dbReference type="InterPro" id="IPR012337">
    <property type="entry name" value="RNaseH-like_sf"/>
</dbReference>
<dbReference type="GO" id="GO:0034587">
    <property type="term" value="P:piRNA processing"/>
    <property type="evidence" value="ECO:0007669"/>
    <property type="project" value="UniProtKB-ARBA"/>
</dbReference>
<gene>
    <name evidence="3" type="primary">AGO2_1</name>
    <name evidence="3" type="ORF">Anas_03967</name>
</gene>
<dbReference type="SUPFAM" id="SSF101690">
    <property type="entry name" value="PAZ domain"/>
    <property type="match status" value="1"/>
</dbReference>
<keyword evidence="4" id="KW-1185">Reference proteome</keyword>
<dbReference type="Gene3D" id="3.40.50.2300">
    <property type="match status" value="2"/>
</dbReference>
<evidence type="ECO:0000313" key="4">
    <source>
        <dbReference type="Proteomes" id="UP000326759"/>
    </source>
</evidence>
<dbReference type="SMART" id="SM00950">
    <property type="entry name" value="Piwi"/>
    <property type="match status" value="1"/>
</dbReference>
<dbReference type="GO" id="GO:0003723">
    <property type="term" value="F:RNA binding"/>
    <property type="evidence" value="ECO:0007669"/>
    <property type="project" value="InterPro"/>
</dbReference>
<dbReference type="Gene3D" id="2.170.260.10">
    <property type="entry name" value="paz domain"/>
    <property type="match status" value="1"/>
</dbReference>
<comment type="caution">
    <text evidence="3">The sequence shown here is derived from an EMBL/GenBank/DDBJ whole genome shotgun (WGS) entry which is preliminary data.</text>
</comment>
<feature type="domain" description="PAZ" evidence="1">
    <location>
        <begin position="75"/>
        <end position="189"/>
    </location>
</feature>
<sequence>MIEVMFRHYRAKKYEQISNRNFFSIDEEFAKHHDIGGGKCGVTGFFGSLRPAAWKDGSILLNLDMAHTAFYKTIPIIDFLKEIDDYISFDSTLPPYNTRNFSKALKTLKVKTTYSVRSYKIKELHTAGPRKTFFDFTDDKGKTSKVSVEQYFKKVYPQVKLKYPDFNCLNVGNQNKDVFVPTELCIIDKGQKVKKKLSEKEVASFIRSTAVPPQERLRQINKVAERNDFNRDEMLKALTFTISDKPLQTKGRILPAPNLTMDKNRFEPNSGVWDLRYNKFHNPGELKTWAVINYDSRTRDDTLKLKSLLIAGAIKTAGDTEHGIISQCVVSSNVFKCNIQTIVNILLKINAKIGGVNTIVTAIPQRVTGLIDFREPFMILGADVNHPPAGGDSSIPSIAAVVGSYDTSGTKYAVERRAQEHRVENIVDMTEITMNLLRNFRQKVKRPPSRIIMYRDGVSESQFPQVLAKEMMAMRKACLTLTKDGSYTPGITFICVQKRHHTRLFCDEKYVRTQKNKNVPPGTIVDRDITHPTETDFFLCSHQ</sequence>
<feature type="domain" description="Piwi" evidence="2">
    <location>
        <begin position="314"/>
        <end position="543"/>
    </location>
</feature>
<dbReference type="SMART" id="SM00949">
    <property type="entry name" value="PAZ"/>
    <property type="match status" value="1"/>
</dbReference>
<dbReference type="PANTHER" id="PTHR22891">
    <property type="entry name" value="EUKARYOTIC TRANSLATION INITIATION FACTOR 2C"/>
    <property type="match status" value="1"/>
</dbReference>
<proteinExistence type="predicted"/>
<name>A0A5N5THV7_9CRUS</name>
<dbReference type="OrthoDB" id="6367583at2759"/>
<reference evidence="3 4" key="1">
    <citation type="journal article" date="2019" name="PLoS Biol.">
        <title>Sex chromosomes control vertical transmission of feminizing Wolbachia symbionts in an isopod.</title>
        <authorList>
            <person name="Becking T."/>
            <person name="Chebbi M.A."/>
            <person name="Giraud I."/>
            <person name="Moumen B."/>
            <person name="Laverre T."/>
            <person name="Caubet Y."/>
            <person name="Peccoud J."/>
            <person name="Gilbert C."/>
            <person name="Cordaux R."/>
        </authorList>
    </citation>
    <scope>NUCLEOTIDE SEQUENCE [LARGE SCALE GENOMIC DNA]</scope>
    <source>
        <strain evidence="3">ANa2</strain>
        <tissue evidence="3">Whole body excluding digestive tract and cuticle</tissue>
    </source>
</reference>
<evidence type="ECO:0000313" key="3">
    <source>
        <dbReference type="EMBL" id="KAB7506196.1"/>
    </source>
</evidence>
<dbReference type="SUPFAM" id="SSF53098">
    <property type="entry name" value="Ribonuclease H-like"/>
    <property type="match status" value="1"/>
</dbReference>
<dbReference type="Pfam" id="PF02171">
    <property type="entry name" value="Piwi"/>
    <property type="match status" value="1"/>
</dbReference>
<dbReference type="PROSITE" id="PS50821">
    <property type="entry name" value="PAZ"/>
    <property type="match status" value="1"/>
</dbReference>
<dbReference type="CDD" id="cd02846">
    <property type="entry name" value="PAZ_argonaute_like"/>
    <property type="match status" value="1"/>
</dbReference>
<accession>A0A5N5THV7</accession>
<dbReference type="AlphaFoldDB" id="A0A5N5THV7"/>
<evidence type="ECO:0000259" key="1">
    <source>
        <dbReference type="PROSITE" id="PS50821"/>
    </source>
</evidence>
<dbReference type="SMART" id="SM01163">
    <property type="entry name" value="DUF1785"/>
    <property type="match status" value="1"/>
</dbReference>
<dbReference type="InterPro" id="IPR014811">
    <property type="entry name" value="ArgoL1"/>
</dbReference>
<dbReference type="InterPro" id="IPR003100">
    <property type="entry name" value="PAZ_dom"/>
</dbReference>
<dbReference type="InterPro" id="IPR036085">
    <property type="entry name" value="PAZ_dom_sf"/>
</dbReference>